<gene>
    <name evidence="1" type="ORF">AFM12_12680</name>
</gene>
<sequence length="295" mass="32120">MKNIILLYFLGFTTAFAQIGLEDQYQFNMLSLNPAFTGERGNFGVSGLLGQQFNGTFTPNQISQLISMDGKLGEGKSALGFQGFRSNITGFTNNGMTLSYNYFLPLNDKLRVNLGINAGFMISPNFIGNVDILQRFNPFGGPGAAVFSETAFLGIAAPTLFGNSDIYSTLNKNVKISGGYRFGTYENIGINLSGLASLATRSSDANGFDINLKIWLGNKIGLGGAYRMQSGFSKVIPSLQMRASETSTIGLSYDAQPLLFTNRNTGSITPRGVFQLLYRYDVFNLGEKSPFLNQF</sequence>
<dbReference type="RefSeq" id="WP_055148760.1">
    <property type="nucleotide sequence ID" value="NZ_JXSZ01000009.1"/>
</dbReference>
<keyword evidence="2" id="KW-1185">Reference proteome</keyword>
<dbReference type="OrthoDB" id="1118477at2"/>
<dbReference type="Pfam" id="PF11751">
    <property type="entry name" value="PorP_SprF"/>
    <property type="match status" value="1"/>
</dbReference>
<organism evidence="1 2">
    <name type="scientific">Jiulongibacter sediminis</name>
    <dbReference type="NCBI Taxonomy" id="1605367"/>
    <lineage>
        <taxon>Bacteria</taxon>
        <taxon>Pseudomonadati</taxon>
        <taxon>Bacteroidota</taxon>
        <taxon>Cytophagia</taxon>
        <taxon>Cytophagales</taxon>
        <taxon>Leadbetterellaceae</taxon>
        <taxon>Jiulongibacter</taxon>
    </lineage>
</organism>
<dbReference type="EMBL" id="LGTQ01000009">
    <property type="protein sequence ID" value="KPM48046.1"/>
    <property type="molecule type" value="Genomic_DNA"/>
</dbReference>
<comment type="caution">
    <text evidence="1">The sequence shown here is derived from an EMBL/GenBank/DDBJ whole genome shotgun (WGS) entry which is preliminary data.</text>
</comment>
<dbReference type="STRING" id="1605367.AFM12_12680"/>
<proteinExistence type="predicted"/>
<reference evidence="1 2" key="1">
    <citation type="submission" date="2015-07" db="EMBL/GenBank/DDBJ databases">
        <title>The draft genome sequence of Leadbetterella sp. JN14-9.</title>
        <authorList>
            <person name="Liu Y."/>
            <person name="Du J."/>
            <person name="Shao Z."/>
        </authorList>
    </citation>
    <scope>NUCLEOTIDE SEQUENCE [LARGE SCALE GENOMIC DNA]</scope>
    <source>
        <strain evidence="1 2">JN14-9</strain>
    </source>
</reference>
<evidence type="ECO:0000313" key="2">
    <source>
        <dbReference type="Proteomes" id="UP000050454"/>
    </source>
</evidence>
<dbReference type="AlphaFoldDB" id="A0A0P7BBZ2"/>
<accession>A0A0P7BBZ2</accession>
<protein>
    <recommendedName>
        <fullName evidence="3">Type IX secretion system membrane protein PorP/SprF</fullName>
    </recommendedName>
</protein>
<dbReference type="Proteomes" id="UP000050454">
    <property type="component" value="Unassembled WGS sequence"/>
</dbReference>
<evidence type="ECO:0008006" key="3">
    <source>
        <dbReference type="Google" id="ProtNLM"/>
    </source>
</evidence>
<evidence type="ECO:0000313" key="1">
    <source>
        <dbReference type="EMBL" id="KPM48046.1"/>
    </source>
</evidence>
<dbReference type="InterPro" id="IPR019861">
    <property type="entry name" value="PorP/SprF_Bacteroidetes"/>
</dbReference>
<name>A0A0P7BBZ2_9BACT</name>